<dbReference type="InterPro" id="IPR000073">
    <property type="entry name" value="AB_hydrolase_1"/>
</dbReference>
<reference evidence="2 3" key="1">
    <citation type="journal article" date="2015" name="Genome Biol. Evol.">
        <title>Comparative Genomics of a Bacterivorous Green Alga Reveals Evolutionary Causalities and Consequences of Phago-Mixotrophic Mode of Nutrition.</title>
        <authorList>
            <person name="Burns J.A."/>
            <person name="Paasch A."/>
            <person name="Narechania A."/>
            <person name="Kim E."/>
        </authorList>
    </citation>
    <scope>NUCLEOTIDE SEQUENCE [LARGE SCALE GENOMIC DNA]</scope>
    <source>
        <strain evidence="2 3">PLY_AMNH</strain>
    </source>
</reference>
<dbReference type="PRINTS" id="PR00111">
    <property type="entry name" value="ABHYDROLASE"/>
</dbReference>
<evidence type="ECO:0000313" key="3">
    <source>
        <dbReference type="Proteomes" id="UP001190700"/>
    </source>
</evidence>
<gene>
    <name evidence="2" type="ORF">CYMTET_43110</name>
</gene>
<dbReference type="SUPFAM" id="SSF53474">
    <property type="entry name" value="alpha/beta-Hydrolases"/>
    <property type="match status" value="1"/>
</dbReference>
<protein>
    <recommendedName>
        <fullName evidence="1">AB hydrolase-1 domain-containing protein</fullName>
    </recommendedName>
</protein>
<organism evidence="2 3">
    <name type="scientific">Cymbomonas tetramitiformis</name>
    <dbReference type="NCBI Taxonomy" id="36881"/>
    <lineage>
        <taxon>Eukaryota</taxon>
        <taxon>Viridiplantae</taxon>
        <taxon>Chlorophyta</taxon>
        <taxon>Pyramimonadophyceae</taxon>
        <taxon>Pyramimonadales</taxon>
        <taxon>Pyramimonadaceae</taxon>
        <taxon>Cymbomonas</taxon>
    </lineage>
</organism>
<dbReference type="InterPro" id="IPR050471">
    <property type="entry name" value="AB_hydrolase"/>
</dbReference>
<dbReference type="AlphaFoldDB" id="A0AAE0F0Z1"/>
<proteinExistence type="predicted"/>
<evidence type="ECO:0000259" key="1">
    <source>
        <dbReference type="Pfam" id="PF00561"/>
    </source>
</evidence>
<dbReference type="Gene3D" id="3.40.50.1820">
    <property type="entry name" value="alpha/beta hydrolase"/>
    <property type="match status" value="1"/>
</dbReference>
<dbReference type="PANTHER" id="PTHR43433">
    <property type="entry name" value="HYDROLASE, ALPHA/BETA FOLD FAMILY PROTEIN"/>
    <property type="match status" value="1"/>
</dbReference>
<accession>A0AAE0F0Z1</accession>
<evidence type="ECO:0000313" key="2">
    <source>
        <dbReference type="EMBL" id="KAK3247387.1"/>
    </source>
</evidence>
<dbReference type="PANTHER" id="PTHR43433:SF5">
    <property type="entry name" value="AB HYDROLASE-1 DOMAIN-CONTAINING PROTEIN"/>
    <property type="match status" value="1"/>
</dbReference>
<comment type="caution">
    <text evidence="2">The sequence shown here is derived from an EMBL/GenBank/DDBJ whole genome shotgun (WGS) entry which is preliminary data.</text>
</comment>
<dbReference type="InterPro" id="IPR029058">
    <property type="entry name" value="AB_hydrolase_fold"/>
</dbReference>
<sequence>MVGGLTQVKEDWGTFPKNLALDRPVLVFDNRGIGESYIPRSASEHLAYGPYTMEQMAEDVLCLASHLGWNRFHLLGISMGGMIAQRTAILGPTRIDKLVLLCTTADGTPERGNEFLQNLLSITGDNLPDKQEALHRMMVCLYNEEWIASNPEHFEQILKEYPRHQRGSRAIMAQMRGIAEHHITEDELRSITQPTLMIHGVDDAVLSVRKGQHIAQYIPDITFHELPATGHQLIDIAEKYLFERISAFLNNGRRQVQRSISRL</sequence>
<dbReference type="EMBL" id="LGRX02029029">
    <property type="protein sequence ID" value="KAK3247387.1"/>
    <property type="molecule type" value="Genomic_DNA"/>
</dbReference>
<name>A0AAE0F0Z1_9CHLO</name>
<dbReference type="Pfam" id="PF00561">
    <property type="entry name" value="Abhydrolase_1"/>
    <property type="match status" value="1"/>
</dbReference>
<dbReference type="Proteomes" id="UP001190700">
    <property type="component" value="Unassembled WGS sequence"/>
</dbReference>
<feature type="domain" description="AB hydrolase-1" evidence="1">
    <location>
        <begin position="3"/>
        <end position="232"/>
    </location>
</feature>
<keyword evidence="3" id="KW-1185">Reference proteome</keyword>